<keyword evidence="5 7" id="KW-0472">Membrane</keyword>
<organism evidence="9 10">
    <name type="scientific">Arthrobacter jiangjiafuii</name>
    <dbReference type="NCBI Taxonomy" id="2817475"/>
    <lineage>
        <taxon>Bacteria</taxon>
        <taxon>Bacillati</taxon>
        <taxon>Actinomycetota</taxon>
        <taxon>Actinomycetes</taxon>
        <taxon>Micrococcales</taxon>
        <taxon>Micrococcaceae</taxon>
        <taxon>Arthrobacter</taxon>
    </lineage>
</organism>
<dbReference type="PANTHER" id="PTHR32322:SF2">
    <property type="entry name" value="EAMA DOMAIN-CONTAINING PROTEIN"/>
    <property type="match status" value="1"/>
</dbReference>
<evidence type="ECO:0000256" key="1">
    <source>
        <dbReference type="ARBA" id="ARBA00004141"/>
    </source>
</evidence>
<dbReference type="EMBL" id="CP076022">
    <property type="protein sequence ID" value="QWC11544.1"/>
    <property type="molecule type" value="Genomic_DNA"/>
</dbReference>
<feature type="transmembrane region" description="Helical" evidence="7">
    <location>
        <begin position="51"/>
        <end position="69"/>
    </location>
</feature>
<keyword evidence="3 7" id="KW-0812">Transmembrane</keyword>
<dbReference type="Pfam" id="PF00892">
    <property type="entry name" value="EamA"/>
    <property type="match status" value="2"/>
</dbReference>
<dbReference type="AlphaFoldDB" id="A0A975M8B3"/>
<comment type="similarity">
    <text evidence="2">Belongs to the EamA transporter family.</text>
</comment>
<feature type="domain" description="EamA" evidence="8">
    <location>
        <begin position="50"/>
        <end position="183"/>
    </location>
</feature>
<evidence type="ECO:0000256" key="5">
    <source>
        <dbReference type="ARBA" id="ARBA00023136"/>
    </source>
</evidence>
<evidence type="ECO:0000256" key="3">
    <source>
        <dbReference type="ARBA" id="ARBA00022692"/>
    </source>
</evidence>
<dbReference type="InterPro" id="IPR000620">
    <property type="entry name" value="EamA_dom"/>
</dbReference>
<feature type="region of interest" description="Disordered" evidence="6">
    <location>
        <begin position="1"/>
        <end position="44"/>
    </location>
</feature>
<evidence type="ECO:0000256" key="4">
    <source>
        <dbReference type="ARBA" id="ARBA00022989"/>
    </source>
</evidence>
<sequence>MSQHNSATPPSTPPLSGNGLGSSRSSSPGLLRGHDLRSGSGVQRVPSLRSGLGWGLLGVAAFSVTLPVTRMAVEDGGLSPLFIGSARAVIAAVLAAAALAFTKQILPHGRQWVRLAAVAGGVVLGFPLLTSFALTTAPANHGAVVVGLLPAATAIAAVLRGHERPPLLFWVMASAGAVAVVLFASLHGGGLGGLHWSDLLLFGAVVAGAIGYAEGGLLARELGAWQTVSWALVLASPLMVALTVVAAVRQPQTGTAAEWGALAYLGVVSMFLGFFAWYRGLAIGPMAQVSQVQLVQPVLSICWAALLLHEQLTWPTVLGGAAVIACAGVSVRARVKRS</sequence>
<evidence type="ECO:0000256" key="7">
    <source>
        <dbReference type="SAM" id="Phobius"/>
    </source>
</evidence>
<feature type="transmembrane region" description="Helical" evidence="7">
    <location>
        <begin position="113"/>
        <end position="135"/>
    </location>
</feature>
<feature type="transmembrane region" description="Helical" evidence="7">
    <location>
        <begin position="167"/>
        <end position="187"/>
    </location>
</feature>
<feature type="transmembrane region" description="Helical" evidence="7">
    <location>
        <begin position="141"/>
        <end position="160"/>
    </location>
</feature>
<feature type="transmembrane region" description="Helical" evidence="7">
    <location>
        <begin position="261"/>
        <end position="278"/>
    </location>
</feature>
<dbReference type="KEGG" id="ajg:KKR91_08410"/>
<feature type="domain" description="EamA" evidence="8">
    <location>
        <begin position="196"/>
        <end position="325"/>
    </location>
</feature>
<accession>A0A975M8B3</accession>
<evidence type="ECO:0000313" key="10">
    <source>
        <dbReference type="Proteomes" id="UP000676885"/>
    </source>
</evidence>
<gene>
    <name evidence="9" type="ORF">KKR91_08410</name>
</gene>
<evidence type="ECO:0000313" key="9">
    <source>
        <dbReference type="EMBL" id="QWC11544.1"/>
    </source>
</evidence>
<evidence type="ECO:0000256" key="6">
    <source>
        <dbReference type="SAM" id="MobiDB-lite"/>
    </source>
</evidence>
<dbReference type="InterPro" id="IPR050638">
    <property type="entry name" value="AA-Vitamin_Transporters"/>
</dbReference>
<feature type="transmembrane region" description="Helical" evidence="7">
    <location>
        <begin position="314"/>
        <end position="333"/>
    </location>
</feature>
<evidence type="ECO:0000259" key="8">
    <source>
        <dbReference type="Pfam" id="PF00892"/>
    </source>
</evidence>
<keyword evidence="10" id="KW-1185">Reference proteome</keyword>
<reference evidence="9 10" key="1">
    <citation type="submission" date="2021-05" db="EMBL/GenBank/DDBJ databases">
        <title>Novel species in genus Arthrobacter.</title>
        <authorList>
            <person name="Zhang G."/>
        </authorList>
    </citation>
    <scope>NUCLEOTIDE SEQUENCE [LARGE SCALE GENOMIC DNA]</scope>
    <source>
        <strain evidence="10">zg-ZUI227</strain>
    </source>
</reference>
<proteinExistence type="inferred from homology"/>
<keyword evidence="4 7" id="KW-1133">Transmembrane helix</keyword>
<feature type="transmembrane region" description="Helical" evidence="7">
    <location>
        <begin position="230"/>
        <end position="249"/>
    </location>
</feature>
<dbReference type="Proteomes" id="UP000676885">
    <property type="component" value="Chromosome"/>
</dbReference>
<protein>
    <submittedName>
        <fullName evidence="9">DMT family transporter</fullName>
    </submittedName>
</protein>
<comment type="subcellular location">
    <subcellularLocation>
        <location evidence="1">Membrane</location>
        <topology evidence="1">Multi-pass membrane protein</topology>
    </subcellularLocation>
</comment>
<evidence type="ECO:0000256" key="2">
    <source>
        <dbReference type="ARBA" id="ARBA00007362"/>
    </source>
</evidence>
<name>A0A975M8B3_9MICC</name>
<dbReference type="PANTHER" id="PTHR32322">
    <property type="entry name" value="INNER MEMBRANE TRANSPORTER"/>
    <property type="match status" value="1"/>
</dbReference>
<dbReference type="InterPro" id="IPR037185">
    <property type="entry name" value="EmrE-like"/>
</dbReference>
<dbReference type="SUPFAM" id="SSF103481">
    <property type="entry name" value="Multidrug resistance efflux transporter EmrE"/>
    <property type="match status" value="2"/>
</dbReference>
<dbReference type="GO" id="GO:0016020">
    <property type="term" value="C:membrane"/>
    <property type="evidence" value="ECO:0007669"/>
    <property type="project" value="UniProtKB-SubCell"/>
</dbReference>
<feature type="compositionally biased region" description="Low complexity" evidence="6">
    <location>
        <begin position="14"/>
        <end position="31"/>
    </location>
</feature>
<feature type="transmembrane region" description="Helical" evidence="7">
    <location>
        <begin position="81"/>
        <end position="101"/>
    </location>
</feature>